<dbReference type="Proteomes" id="UP000663828">
    <property type="component" value="Unassembled WGS sequence"/>
</dbReference>
<proteinExistence type="predicted"/>
<dbReference type="AlphaFoldDB" id="A0A815EIR3"/>
<protein>
    <submittedName>
        <fullName evidence="1">Uncharacterized protein</fullName>
    </submittedName>
</protein>
<evidence type="ECO:0000313" key="3">
    <source>
        <dbReference type="Proteomes" id="UP000663828"/>
    </source>
</evidence>
<dbReference type="Proteomes" id="UP000663852">
    <property type="component" value="Unassembled WGS sequence"/>
</dbReference>
<gene>
    <name evidence="2" type="ORF">EDS130_LOCUS33057</name>
    <name evidence="1" type="ORF">XAT740_LOCUS29380</name>
</gene>
<keyword evidence="3" id="KW-1185">Reference proteome</keyword>
<name>A0A815EIR3_ADIRI</name>
<evidence type="ECO:0000313" key="1">
    <source>
        <dbReference type="EMBL" id="CAF1310945.1"/>
    </source>
</evidence>
<sequence>MSDAIRSIFLQRGYNADYYIDHLFAKSRRCHVYSLPFPMECMPYITHSLLDGVFTSTMCNNLSEFRLSPPVDMDIGGLLSSRLFNKTITESDNYQKDCESGIRSDPPINPHHSVPKHVLAIF</sequence>
<evidence type="ECO:0000313" key="2">
    <source>
        <dbReference type="EMBL" id="CAF1347009.1"/>
    </source>
</evidence>
<dbReference type="EMBL" id="CAJNOR010002557">
    <property type="protein sequence ID" value="CAF1310945.1"/>
    <property type="molecule type" value="Genomic_DNA"/>
</dbReference>
<organism evidence="1 3">
    <name type="scientific">Adineta ricciae</name>
    <name type="common">Rotifer</name>
    <dbReference type="NCBI Taxonomy" id="249248"/>
    <lineage>
        <taxon>Eukaryota</taxon>
        <taxon>Metazoa</taxon>
        <taxon>Spiralia</taxon>
        <taxon>Gnathifera</taxon>
        <taxon>Rotifera</taxon>
        <taxon>Eurotatoria</taxon>
        <taxon>Bdelloidea</taxon>
        <taxon>Adinetida</taxon>
        <taxon>Adinetidae</taxon>
        <taxon>Adineta</taxon>
    </lineage>
</organism>
<comment type="caution">
    <text evidence="1">The sequence shown here is derived from an EMBL/GenBank/DDBJ whole genome shotgun (WGS) entry which is preliminary data.</text>
</comment>
<dbReference type="EMBL" id="CAJNOJ010000260">
    <property type="protein sequence ID" value="CAF1347009.1"/>
    <property type="molecule type" value="Genomic_DNA"/>
</dbReference>
<reference evidence="1" key="1">
    <citation type="submission" date="2021-02" db="EMBL/GenBank/DDBJ databases">
        <authorList>
            <person name="Nowell W R."/>
        </authorList>
    </citation>
    <scope>NUCLEOTIDE SEQUENCE</scope>
</reference>
<accession>A0A815EIR3</accession>